<evidence type="ECO:0000256" key="2">
    <source>
        <dbReference type="ARBA" id="ARBA00023015"/>
    </source>
</evidence>
<dbReference type="CDD" id="cd10017">
    <property type="entry name" value="B3_DNA"/>
    <property type="match status" value="1"/>
</dbReference>
<protein>
    <recommendedName>
        <fullName evidence="6">TF-B3 domain-containing protein</fullName>
    </recommendedName>
</protein>
<feature type="domain" description="TF-B3" evidence="6">
    <location>
        <begin position="85"/>
        <end position="199"/>
    </location>
</feature>
<dbReference type="InterPro" id="IPR015300">
    <property type="entry name" value="DNA-bd_pseudobarrel_sf"/>
</dbReference>
<dbReference type="SUPFAM" id="SSF101936">
    <property type="entry name" value="DNA-binding pseudobarrel domain"/>
    <property type="match status" value="1"/>
</dbReference>
<evidence type="ECO:0000256" key="4">
    <source>
        <dbReference type="ARBA" id="ARBA00023163"/>
    </source>
</evidence>
<evidence type="ECO:0000256" key="3">
    <source>
        <dbReference type="ARBA" id="ARBA00023125"/>
    </source>
</evidence>
<dbReference type="SMART" id="SM01019">
    <property type="entry name" value="B3"/>
    <property type="match status" value="1"/>
</dbReference>
<evidence type="ECO:0000256" key="1">
    <source>
        <dbReference type="ARBA" id="ARBA00004123"/>
    </source>
</evidence>
<keyword evidence="2" id="KW-0805">Transcription regulation</keyword>
<dbReference type="InterPro" id="IPR003340">
    <property type="entry name" value="B3_DNA-bd"/>
</dbReference>
<reference evidence="7" key="1">
    <citation type="submission" date="2020-03" db="EMBL/GenBank/DDBJ databases">
        <title>A high-quality chromosome-level genome assembly of a woody plant with both climbing and erect habits, Rhamnella rubrinervis.</title>
        <authorList>
            <person name="Lu Z."/>
            <person name="Yang Y."/>
            <person name="Zhu X."/>
            <person name="Sun Y."/>
        </authorList>
    </citation>
    <scope>NUCLEOTIDE SEQUENCE</scope>
    <source>
        <strain evidence="7">BYM</strain>
        <tissue evidence="7">Leaf</tissue>
    </source>
</reference>
<evidence type="ECO:0000259" key="6">
    <source>
        <dbReference type="SMART" id="SM01019"/>
    </source>
</evidence>
<name>A0A8K0GR96_9ROSA</name>
<organism evidence="7 8">
    <name type="scientific">Rhamnella rubrinervis</name>
    <dbReference type="NCBI Taxonomy" id="2594499"/>
    <lineage>
        <taxon>Eukaryota</taxon>
        <taxon>Viridiplantae</taxon>
        <taxon>Streptophyta</taxon>
        <taxon>Embryophyta</taxon>
        <taxon>Tracheophyta</taxon>
        <taxon>Spermatophyta</taxon>
        <taxon>Magnoliopsida</taxon>
        <taxon>eudicotyledons</taxon>
        <taxon>Gunneridae</taxon>
        <taxon>Pentapetalae</taxon>
        <taxon>rosids</taxon>
        <taxon>fabids</taxon>
        <taxon>Rosales</taxon>
        <taxon>Rhamnaceae</taxon>
        <taxon>rhamnoid group</taxon>
        <taxon>Rhamneae</taxon>
        <taxon>Rhamnella</taxon>
    </lineage>
</organism>
<sequence>MATTCNFSSKKLKVSTSLTLNNHGSSSSSSLAKKQRTTTTMIEGEATKEVDLSRFRRYSEEDIREEKRLGVTTKLSLRSEDPWKIKKKLTASDVGDLSRLMLHTDQVEKHILPHLVDVDAIKDGNEVRVKVLDTDKHSEHQLVFARWKSSKGYVLKQNWTKDFVKRRNLKLGDEVGLFLDASRRPDNSMLIHFKVLNRAPVLAPP</sequence>
<dbReference type="GO" id="GO:0003677">
    <property type="term" value="F:DNA binding"/>
    <property type="evidence" value="ECO:0007669"/>
    <property type="project" value="UniProtKB-KW"/>
</dbReference>
<keyword evidence="8" id="KW-1185">Reference proteome</keyword>
<dbReference type="EMBL" id="VOIH02000011">
    <property type="protein sequence ID" value="KAF3433933.1"/>
    <property type="molecule type" value="Genomic_DNA"/>
</dbReference>
<dbReference type="OrthoDB" id="1915967at2759"/>
<evidence type="ECO:0000313" key="8">
    <source>
        <dbReference type="Proteomes" id="UP000796880"/>
    </source>
</evidence>
<dbReference type="PANTHER" id="PTHR34269:SF11">
    <property type="entry name" value="B3 DOMAIN PROTEIN"/>
    <property type="match status" value="1"/>
</dbReference>
<gene>
    <name evidence="7" type="ORF">FNV43_RR25036</name>
</gene>
<dbReference type="PANTHER" id="PTHR34269">
    <property type="entry name" value="TRANSCRIPTION FACTOR B3-DOMAIN FAMILY-RELATED"/>
    <property type="match status" value="1"/>
</dbReference>
<dbReference type="Proteomes" id="UP000796880">
    <property type="component" value="Unassembled WGS sequence"/>
</dbReference>
<accession>A0A8K0GR96</accession>
<proteinExistence type="predicted"/>
<dbReference type="InterPro" id="IPR051442">
    <property type="entry name" value="B3_domain"/>
</dbReference>
<evidence type="ECO:0000313" key="7">
    <source>
        <dbReference type="EMBL" id="KAF3433933.1"/>
    </source>
</evidence>
<keyword evidence="5" id="KW-0539">Nucleus</keyword>
<dbReference type="Gene3D" id="2.40.330.10">
    <property type="entry name" value="DNA-binding pseudobarrel domain"/>
    <property type="match status" value="1"/>
</dbReference>
<keyword evidence="4" id="KW-0804">Transcription</keyword>
<dbReference type="AlphaFoldDB" id="A0A8K0GR96"/>
<evidence type="ECO:0000256" key="5">
    <source>
        <dbReference type="ARBA" id="ARBA00023242"/>
    </source>
</evidence>
<dbReference type="GO" id="GO:0005634">
    <property type="term" value="C:nucleus"/>
    <property type="evidence" value="ECO:0007669"/>
    <property type="project" value="UniProtKB-SubCell"/>
</dbReference>
<comment type="subcellular location">
    <subcellularLocation>
        <location evidence="1">Nucleus</location>
    </subcellularLocation>
</comment>
<comment type="caution">
    <text evidence="7">The sequence shown here is derived from an EMBL/GenBank/DDBJ whole genome shotgun (WGS) entry which is preliminary data.</text>
</comment>
<keyword evidence="3" id="KW-0238">DNA-binding</keyword>